<protein>
    <submittedName>
        <fullName evidence="10">TonB-dependent receptor</fullName>
    </submittedName>
</protein>
<evidence type="ECO:0000256" key="2">
    <source>
        <dbReference type="ARBA" id="ARBA00022448"/>
    </source>
</evidence>
<dbReference type="PROSITE" id="PS52016">
    <property type="entry name" value="TONB_DEPENDENT_REC_3"/>
    <property type="match status" value="1"/>
</dbReference>
<comment type="caution">
    <text evidence="10">The sequence shown here is derived from an EMBL/GenBank/DDBJ whole genome shotgun (WGS) entry which is preliminary data.</text>
</comment>
<evidence type="ECO:0000256" key="7">
    <source>
        <dbReference type="PROSITE-ProRule" id="PRU01360"/>
    </source>
</evidence>
<dbReference type="PANTHER" id="PTHR30069">
    <property type="entry name" value="TONB-DEPENDENT OUTER MEMBRANE RECEPTOR"/>
    <property type="match status" value="1"/>
</dbReference>
<evidence type="ECO:0000256" key="1">
    <source>
        <dbReference type="ARBA" id="ARBA00004571"/>
    </source>
</evidence>
<dbReference type="Gene3D" id="2.40.170.20">
    <property type="entry name" value="TonB-dependent receptor, beta-barrel domain"/>
    <property type="match status" value="1"/>
</dbReference>
<dbReference type="PANTHER" id="PTHR30069:SF37">
    <property type="entry name" value="FERRIC VIBRIOBACTIN RECEPTOR VIUA"/>
    <property type="match status" value="1"/>
</dbReference>
<accession>A0A1E5BYF6</accession>
<evidence type="ECO:0000259" key="9">
    <source>
        <dbReference type="Pfam" id="PF07715"/>
    </source>
</evidence>
<feature type="chain" id="PRO_5009172169" evidence="8">
    <location>
        <begin position="24"/>
        <end position="718"/>
    </location>
</feature>
<evidence type="ECO:0000256" key="8">
    <source>
        <dbReference type="SAM" id="SignalP"/>
    </source>
</evidence>
<evidence type="ECO:0000256" key="6">
    <source>
        <dbReference type="ARBA" id="ARBA00023237"/>
    </source>
</evidence>
<dbReference type="SUPFAM" id="SSF56935">
    <property type="entry name" value="Porins"/>
    <property type="match status" value="1"/>
</dbReference>
<dbReference type="EMBL" id="AJWN02000096">
    <property type="protein sequence ID" value="OEE58306.1"/>
    <property type="molecule type" value="Genomic_DNA"/>
</dbReference>
<proteinExistence type="inferred from homology"/>
<evidence type="ECO:0000256" key="3">
    <source>
        <dbReference type="ARBA" id="ARBA00022452"/>
    </source>
</evidence>
<keyword evidence="5 7" id="KW-0472">Membrane</keyword>
<comment type="similarity">
    <text evidence="7">Belongs to the TonB-dependent receptor family.</text>
</comment>
<keyword evidence="8" id="KW-0732">Signal</keyword>
<dbReference type="AlphaFoldDB" id="A0A1E5BYF6"/>
<dbReference type="InterPro" id="IPR039426">
    <property type="entry name" value="TonB-dep_rcpt-like"/>
</dbReference>
<feature type="signal peptide" evidence="8">
    <location>
        <begin position="1"/>
        <end position="23"/>
    </location>
</feature>
<comment type="subcellular location">
    <subcellularLocation>
        <location evidence="1 7">Cell outer membrane</location>
        <topology evidence="1 7">Multi-pass membrane protein</topology>
    </subcellularLocation>
</comment>
<evidence type="ECO:0000256" key="5">
    <source>
        <dbReference type="ARBA" id="ARBA00023136"/>
    </source>
</evidence>
<dbReference type="GO" id="GO:0044718">
    <property type="term" value="P:siderophore transmembrane transport"/>
    <property type="evidence" value="ECO:0007669"/>
    <property type="project" value="TreeGrafter"/>
</dbReference>
<dbReference type="Pfam" id="PF07715">
    <property type="entry name" value="Plug"/>
    <property type="match status" value="1"/>
</dbReference>
<keyword evidence="3 7" id="KW-1134">Transmembrane beta strand</keyword>
<organism evidence="10 11">
    <name type="scientific">Enterovibrio norvegicus FF-454</name>
    <dbReference type="NCBI Taxonomy" id="1185651"/>
    <lineage>
        <taxon>Bacteria</taxon>
        <taxon>Pseudomonadati</taxon>
        <taxon>Pseudomonadota</taxon>
        <taxon>Gammaproteobacteria</taxon>
        <taxon>Vibrionales</taxon>
        <taxon>Vibrionaceae</taxon>
        <taxon>Enterovibrio</taxon>
    </lineage>
</organism>
<dbReference type="InterPro" id="IPR037066">
    <property type="entry name" value="Plug_dom_sf"/>
</dbReference>
<keyword evidence="4 7" id="KW-0812">Transmembrane</keyword>
<dbReference type="GO" id="GO:0009279">
    <property type="term" value="C:cell outer membrane"/>
    <property type="evidence" value="ECO:0007669"/>
    <property type="project" value="UniProtKB-SubCell"/>
</dbReference>
<feature type="domain" description="TonB-dependent receptor plug" evidence="9">
    <location>
        <begin position="53"/>
        <end position="162"/>
    </location>
</feature>
<keyword evidence="11" id="KW-1185">Reference proteome</keyword>
<keyword evidence="2 7" id="KW-0813">Transport</keyword>
<reference evidence="10 11" key="1">
    <citation type="journal article" date="2012" name="Science">
        <title>Ecological populations of bacteria act as socially cohesive units of antibiotic production and resistance.</title>
        <authorList>
            <person name="Cordero O.X."/>
            <person name="Wildschutte H."/>
            <person name="Kirkup B."/>
            <person name="Proehl S."/>
            <person name="Ngo L."/>
            <person name="Hussain F."/>
            <person name="Le Roux F."/>
            <person name="Mincer T."/>
            <person name="Polz M.F."/>
        </authorList>
    </citation>
    <scope>NUCLEOTIDE SEQUENCE [LARGE SCALE GENOMIC DNA]</scope>
    <source>
        <strain evidence="10 11">FF-454</strain>
    </source>
</reference>
<dbReference type="Proteomes" id="UP000095039">
    <property type="component" value="Unassembled WGS sequence"/>
</dbReference>
<dbReference type="InterPro" id="IPR012910">
    <property type="entry name" value="Plug_dom"/>
</dbReference>
<keyword evidence="6 7" id="KW-0998">Cell outer membrane</keyword>
<dbReference type="Gene3D" id="2.170.130.10">
    <property type="entry name" value="TonB-dependent receptor, plug domain"/>
    <property type="match status" value="1"/>
</dbReference>
<sequence>MLKVSLAVTTACLSLQISSPAFADTDLSDLLDMPLESLSETKVVSATRTALSLADIPAAVHVISSKEIQRSGARSVADVLTLAPGLHVAKYSNYDWGIAARSPNETLSNTMLVMVDGRSVFNGMFSGVDWDLIPVSLDSIERIEVVMGPVGTIWGGNAVNAVVNIITYDAEDAPRNKVSASVGNYHYKEARIHHGGQVTDNLYMSGYAELVEHMPWTSDEGRVQPIQHFRVQTERFGVRGDYQKNDREVSFQLGGIRSREDYNWGSYQPHFLTPGVDAPDYVNYETEMLAEEYFAGVKFLQELGDSKQWEQQFWLTYSNSDSSDRNAYFTRIDSETRYSDNNVWGGQLTVGFDYRLIDEYFRPYEKNEIYTSPYVRVADEPGFVNQSAAAYFNYTYPLTATTSLMLGNRWQYFTMVSETFSQPQVRVMQDVGDNQRVWAGWGRAVVTPARQGRTTDFHENAYGSNLAFCDQGTPPNCIPVDYLQIIENHGNEDLPVQNVDTYELGYRFWEGNRFQFDANLFYSEEDGITAWQLINSQRVFLPENSSPGTVGTIIDVFQYQHIAPLSSQTYGGELSMKWQPSSAVQVNASYSYREIKADCHGAICSSTDLPMRSYENEPVHLANALIMWDITSQWWVTNVLNYVHASNPDDVLQDDEYYAWPEVLTWDMVIGWQASEHMPLVTLSAESLFNDQVNEFPESYRGFNNGTQYWLEVDWQWK</sequence>
<evidence type="ECO:0000313" key="10">
    <source>
        <dbReference type="EMBL" id="OEE58306.1"/>
    </source>
</evidence>
<dbReference type="InterPro" id="IPR036942">
    <property type="entry name" value="Beta-barrel_TonB_sf"/>
</dbReference>
<name>A0A1E5BYF6_9GAMM</name>
<gene>
    <name evidence="10" type="ORF">A1OK_04280</name>
</gene>
<keyword evidence="10" id="KW-0675">Receptor</keyword>
<dbReference type="RefSeq" id="WP_016962540.1">
    <property type="nucleotide sequence ID" value="NZ_AJWN02000096.1"/>
</dbReference>
<dbReference type="GO" id="GO:0015344">
    <property type="term" value="F:siderophore uptake transmembrane transporter activity"/>
    <property type="evidence" value="ECO:0007669"/>
    <property type="project" value="TreeGrafter"/>
</dbReference>
<evidence type="ECO:0000256" key="4">
    <source>
        <dbReference type="ARBA" id="ARBA00022692"/>
    </source>
</evidence>
<evidence type="ECO:0000313" key="11">
    <source>
        <dbReference type="Proteomes" id="UP000095039"/>
    </source>
</evidence>